<keyword evidence="3" id="KW-1003">Cell membrane</keyword>
<evidence type="ECO:0000256" key="6">
    <source>
        <dbReference type="ARBA" id="ARBA00022989"/>
    </source>
</evidence>
<dbReference type="Proteomes" id="UP000615755">
    <property type="component" value="Unassembled WGS sequence"/>
</dbReference>
<comment type="subcellular location">
    <subcellularLocation>
        <location evidence="1">Cell membrane</location>
        <topology evidence="1">Multi-pass membrane protein</topology>
    </subcellularLocation>
    <subcellularLocation>
        <location evidence="8">Membrane</location>
        <topology evidence="8">Multi-pass membrane protein</topology>
    </subcellularLocation>
</comment>
<evidence type="ECO:0000256" key="7">
    <source>
        <dbReference type="ARBA" id="ARBA00023136"/>
    </source>
</evidence>
<keyword evidence="6 9" id="KW-1133">Transmembrane helix</keyword>
<feature type="domain" description="MotA/TolQ/ExbB proton channel" evidence="10">
    <location>
        <begin position="49"/>
        <end position="151"/>
    </location>
</feature>
<evidence type="ECO:0000256" key="1">
    <source>
        <dbReference type="ARBA" id="ARBA00004651"/>
    </source>
</evidence>
<feature type="transmembrane region" description="Helical" evidence="9">
    <location>
        <begin position="118"/>
        <end position="140"/>
    </location>
</feature>
<evidence type="ECO:0000256" key="8">
    <source>
        <dbReference type="RuleBase" id="RU004057"/>
    </source>
</evidence>
<gene>
    <name evidence="11" type="primary">exbB</name>
    <name evidence="11" type="ORF">PAUR_b0649</name>
</gene>
<evidence type="ECO:0000256" key="5">
    <source>
        <dbReference type="ARBA" id="ARBA00022927"/>
    </source>
</evidence>
<dbReference type="PANTHER" id="PTHR30625:SF15">
    <property type="entry name" value="BIOPOLYMER TRANSPORT PROTEIN EXBB"/>
    <property type="match status" value="1"/>
</dbReference>
<evidence type="ECO:0000256" key="3">
    <source>
        <dbReference type="ARBA" id="ARBA00022475"/>
    </source>
</evidence>
<keyword evidence="4 9" id="KW-0812">Transmembrane</keyword>
<evidence type="ECO:0000313" key="11">
    <source>
        <dbReference type="EMBL" id="MBE0370585.1"/>
    </source>
</evidence>
<keyword evidence="7 9" id="KW-0472">Membrane</keyword>
<sequence>MNEIITQLGMMQWPFLVLSSVALTLILERGWVLIEGVWRLASIKTSLREIQATPERLQLHIQKQVARWRKRLSLISLIGMLSPLMGLFGTVWGLVVMFKGIADTQQAVTPALLADGLWGAMYSTVVGLAIAMPCIVFNGVCQALVEHMQTELTLFANEQIVTTQAQHA</sequence>
<evidence type="ECO:0000259" key="10">
    <source>
        <dbReference type="Pfam" id="PF01618"/>
    </source>
</evidence>
<feature type="transmembrane region" description="Helical" evidence="9">
    <location>
        <begin position="72"/>
        <end position="98"/>
    </location>
</feature>
<accession>A0ABR9EHW6</accession>
<dbReference type="PANTHER" id="PTHR30625">
    <property type="entry name" value="PROTEIN TOLQ"/>
    <property type="match status" value="1"/>
</dbReference>
<keyword evidence="12" id="KW-1185">Reference proteome</keyword>
<feature type="transmembrane region" description="Helical" evidence="9">
    <location>
        <begin position="12"/>
        <end position="34"/>
    </location>
</feature>
<organism evidence="11 12">
    <name type="scientific">Pseudoalteromonas aurantia 208</name>
    <dbReference type="NCBI Taxonomy" id="1314867"/>
    <lineage>
        <taxon>Bacteria</taxon>
        <taxon>Pseudomonadati</taxon>
        <taxon>Pseudomonadota</taxon>
        <taxon>Gammaproteobacteria</taxon>
        <taxon>Alteromonadales</taxon>
        <taxon>Pseudoalteromonadaceae</taxon>
        <taxon>Pseudoalteromonas</taxon>
    </lineage>
</organism>
<dbReference type="InterPro" id="IPR050790">
    <property type="entry name" value="ExbB/TolQ_transport"/>
</dbReference>
<evidence type="ECO:0000313" key="12">
    <source>
        <dbReference type="Proteomes" id="UP000615755"/>
    </source>
</evidence>
<evidence type="ECO:0000256" key="4">
    <source>
        <dbReference type="ARBA" id="ARBA00022692"/>
    </source>
</evidence>
<dbReference type="Pfam" id="PF01618">
    <property type="entry name" value="MotA_ExbB"/>
    <property type="match status" value="1"/>
</dbReference>
<dbReference type="EMBL" id="AQGV01000015">
    <property type="protein sequence ID" value="MBE0370585.1"/>
    <property type="molecule type" value="Genomic_DNA"/>
</dbReference>
<dbReference type="InterPro" id="IPR002898">
    <property type="entry name" value="MotA_ExbB_proton_chnl"/>
</dbReference>
<evidence type="ECO:0000256" key="2">
    <source>
        <dbReference type="ARBA" id="ARBA00022448"/>
    </source>
</evidence>
<reference evidence="11 12" key="1">
    <citation type="submission" date="2015-03" db="EMBL/GenBank/DDBJ databases">
        <title>Genome sequence of Pseudoalteromonas aurantia.</title>
        <authorList>
            <person name="Xie B.-B."/>
            <person name="Rong J.-C."/>
            <person name="Qin Q.-L."/>
            <person name="Zhang Y.-Z."/>
        </authorList>
    </citation>
    <scope>NUCLEOTIDE SEQUENCE [LARGE SCALE GENOMIC DNA]</scope>
    <source>
        <strain evidence="11 12">208</strain>
    </source>
</reference>
<proteinExistence type="inferred from homology"/>
<comment type="similarity">
    <text evidence="8">Belongs to the exbB/tolQ family.</text>
</comment>
<keyword evidence="5 8" id="KW-0653">Protein transport</keyword>
<keyword evidence="2 8" id="KW-0813">Transport</keyword>
<protein>
    <submittedName>
        <fullName evidence="11">Biopolymer transport protein ExbB</fullName>
    </submittedName>
</protein>
<comment type="caution">
    <text evidence="11">The sequence shown here is derived from an EMBL/GenBank/DDBJ whole genome shotgun (WGS) entry which is preliminary data.</text>
</comment>
<dbReference type="RefSeq" id="WP_192509664.1">
    <property type="nucleotide sequence ID" value="NZ_AQGV01000015.1"/>
</dbReference>
<name>A0ABR9EHW6_9GAMM</name>
<evidence type="ECO:0000256" key="9">
    <source>
        <dbReference type="SAM" id="Phobius"/>
    </source>
</evidence>